<dbReference type="GO" id="GO:0009982">
    <property type="term" value="F:pseudouridine synthase activity"/>
    <property type="evidence" value="ECO:0007669"/>
    <property type="project" value="InterPro"/>
</dbReference>
<dbReference type="FunFam" id="3.30.70.580:FF:000001">
    <property type="entry name" value="tRNA pseudouridine synthase A"/>
    <property type="match status" value="1"/>
</dbReference>
<sequence length="230" mass="26134">MPNYKIIVEYDGTNFVGWQQQANGHSIQSALQESVFKLSGEKVVIYGAGRTDAGVHAYCQSASFSINKKIATDVIRDGLNQHLRPKLISIQKAELVDDDFHARFSAKKRWYEYKIINRRSPLTIDANRAWCVHKKLNIEKMKSESFSFLGKHDLNAFRSAHCQSKNSIKTIDSINIENEDEKIIFQVSAKSFLHSQVRIMVGTLVDIAKGNINKTILDIYKNKIDSDLLS</sequence>
<dbReference type="PANTHER" id="PTHR11142:SF0">
    <property type="entry name" value="TRNA PSEUDOURIDINE SYNTHASE-LIKE 1"/>
    <property type="match status" value="1"/>
</dbReference>
<dbReference type="GO" id="GO:0031119">
    <property type="term" value="P:tRNA pseudouridine synthesis"/>
    <property type="evidence" value="ECO:0007669"/>
    <property type="project" value="TreeGrafter"/>
</dbReference>
<dbReference type="InterPro" id="IPR020095">
    <property type="entry name" value="PsdUridine_synth_TruA_C"/>
</dbReference>
<dbReference type="NCBIfam" id="TIGR00071">
    <property type="entry name" value="hisT_truA"/>
    <property type="match status" value="1"/>
</dbReference>
<keyword evidence="2" id="KW-0819">tRNA processing</keyword>
<dbReference type="CDD" id="cd02570">
    <property type="entry name" value="PseudoU_synth_EcTruA"/>
    <property type="match status" value="1"/>
</dbReference>
<evidence type="ECO:0000313" key="5">
    <source>
        <dbReference type="EMBL" id="SVE23447.1"/>
    </source>
</evidence>
<dbReference type="InterPro" id="IPR020097">
    <property type="entry name" value="PsdUridine_synth_TruA_a/b_dom"/>
</dbReference>
<keyword evidence="3" id="KW-0413">Isomerase</keyword>
<name>A0A383BTJ8_9ZZZZ</name>
<dbReference type="Gene3D" id="3.30.70.580">
    <property type="entry name" value="Pseudouridine synthase I, catalytic domain, N-terminal subdomain"/>
    <property type="match status" value="1"/>
</dbReference>
<comment type="similarity">
    <text evidence="1">Belongs to the tRNA pseudouridine synthase TruA family.</text>
</comment>
<evidence type="ECO:0000256" key="1">
    <source>
        <dbReference type="ARBA" id="ARBA00009375"/>
    </source>
</evidence>
<dbReference type="AlphaFoldDB" id="A0A383BTJ8"/>
<reference evidence="5" key="1">
    <citation type="submission" date="2018-05" db="EMBL/GenBank/DDBJ databases">
        <authorList>
            <person name="Lanie J.A."/>
            <person name="Ng W.-L."/>
            <person name="Kazmierczak K.M."/>
            <person name="Andrzejewski T.M."/>
            <person name="Davidsen T.M."/>
            <person name="Wayne K.J."/>
            <person name="Tettelin H."/>
            <person name="Glass J.I."/>
            <person name="Rusch D."/>
            <person name="Podicherti R."/>
            <person name="Tsui H.-C.T."/>
            <person name="Winkler M.E."/>
        </authorList>
    </citation>
    <scope>NUCLEOTIDE SEQUENCE</scope>
</reference>
<organism evidence="5">
    <name type="scientific">marine metagenome</name>
    <dbReference type="NCBI Taxonomy" id="408172"/>
    <lineage>
        <taxon>unclassified sequences</taxon>
        <taxon>metagenomes</taxon>
        <taxon>ecological metagenomes</taxon>
    </lineage>
</organism>
<evidence type="ECO:0000259" key="4">
    <source>
        <dbReference type="Pfam" id="PF01416"/>
    </source>
</evidence>
<proteinExistence type="inferred from homology"/>
<evidence type="ECO:0000256" key="2">
    <source>
        <dbReference type="ARBA" id="ARBA00022694"/>
    </source>
</evidence>
<feature type="domain" description="Pseudouridine synthase I TruA alpha/beta" evidence="4">
    <location>
        <begin position="7"/>
        <end position="104"/>
    </location>
</feature>
<evidence type="ECO:0000256" key="3">
    <source>
        <dbReference type="ARBA" id="ARBA00023235"/>
    </source>
</evidence>
<dbReference type="PANTHER" id="PTHR11142">
    <property type="entry name" value="PSEUDOURIDYLATE SYNTHASE"/>
    <property type="match status" value="1"/>
</dbReference>
<dbReference type="PIRSF" id="PIRSF001430">
    <property type="entry name" value="tRNA_psdUrid_synth"/>
    <property type="match status" value="1"/>
</dbReference>
<feature type="domain" description="Pseudouridine synthase I TruA alpha/beta" evidence="4">
    <location>
        <begin position="147"/>
        <end position="218"/>
    </location>
</feature>
<dbReference type="InterPro" id="IPR020103">
    <property type="entry name" value="PsdUridine_synth_cat_dom_sf"/>
</dbReference>
<dbReference type="InterPro" id="IPR001406">
    <property type="entry name" value="PsdUridine_synth_TruA"/>
</dbReference>
<dbReference type="Gene3D" id="3.30.70.660">
    <property type="entry name" value="Pseudouridine synthase I, catalytic domain, C-terminal subdomain"/>
    <property type="match status" value="1"/>
</dbReference>
<dbReference type="HAMAP" id="MF_00171">
    <property type="entry name" value="TruA"/>
    <property type="match status" value="1"/>
</dbReference>
<dbReference type="EMBL" id="UINC01203272">
    <property type="protein sequence ID" value="SVE23447.1"/>
    <property type="molecule type" value="Genomic_DNA"/>
</dbReference>
<gene>
    <name evidence="5" type="ORF">METZ01_LOCUS476301</name>
</gene>
<feature type="non-terminal residue" evidence="5">
    <location>
        <position position="230"/>
    </location>
</feature>
<accession>A0A383BTJ8</accession>
<protein>
    <recommendedName>
        <fullName evidence="4">Pseudouridine synthase I TruA alpha/beta domain-containing protein</fullName>
    </recommendedName>
</protein>
<dbReference type="InterPro" id="IPR020094">
    <property type="entry name" value="TruA/RsuA/RluB/E/F_N"/>
</dbReference>
<dbReference type="GO" id="GO:0003723">
    <property type="term" value="F:RNA binding"/>
    <property type="evidence" value="ECO:0007669"/>
    <property type="project" value="InterPro"/>
</dbReference>
<dbReference type="Pfam" id="PF01416">
    <property type="entry name" value="PseudoU_synth_1"/>
    <property type="match status" value="2"/>
</dbReference>
<dbReference type="SUPFAM" id="SSF55120">
    <property type="entry name" value="Pseudouridine synthase"/>
    <property type="match status" value="1"/>
</dbReference>